<keyword evidence="5" id="KW-1185">Reference proteome</keyword>
<keyword evidence="2" id="KW-0812">Transmembrane</keyword>
<sequence>METPRSPPRFVQDFPQRLTPSPPRPQTTPRSLSHAEAGLAAGQVAGGLSRKTKIALWTAAAVLVVCASVAVAVGVTQGTKSSSSDSEGSVSAGSSALPPGSVLLFQDDFDGTKLDSSKWSIERGTPSTANNAGQLQTYSASSDNLWVKRGELHITALLSESGNSYTSARIQTRDSWYPGMRLADGTVMETVSVEARIQAAGPSQGVLSQLWMLPPDGKYGSDWPASGEIDVMGVINDGLRATQGIHYGGAWPLNQVKDVSTAAGGQDFCNVYHTFRMDWKLNTITMYIDGAQTATFNSVALDAGGGWFAAAAGAPVSAPFDIPFSIILNVAVGGNWAGAPDASSYFPATMLVDYVQMFGGRPPLPPAATATVFLTGPSLDPRNLRQQPKRYSQTLAKDVEADIEAERQVVSAKAEVWSKKKRMWFWIIAVVLLVAGGVAVGIGVPMALKSQNASPAAPLPASAPSVPSPPPPSPRRATAQPLPAAKAVALFEEDFGGGKLDEGRWTVETGQLQSARDAGQLQTYTADPKNVGMVGGALSLVAQKEAAGYTSGRIRSKGSWYPGMPMPDGSKVRLLHVEARMKAPQGKGLWSAFVLAPAANKYGPWPASGEIDVAQVINAAATATQGIHFGAPYPGNKVLDVQTAAAGNQPFSAGMHTFAVEWARDSITMFIDGKAIKQFVSLAANPAAGWYTSGAAAGGAAASVQAPFDAPFYLALNLAVGGTWPGAPDATTPFPATLSVEHVRVWATPDYANLGANSLNTTATAAPAQAGQAAA</sequence>
<feature type="transmembrane region" description="Helical" evidence="2">
    <location>
        <begin position="423"/>
        <end position="448"/>
    </location>
</feature>
<keyword evidence="2" id="KW-0472">Membrane</keyword>
<evidence type="ECO:0000259" key="3">
    <source>
        <dbReference type="PROSITE" id="PS51762"/>
    </source>
</evidence>
<feature type="region of interest" description="Disordered" evidence="1">
    <location>
        <begin position="1"/>
        <end position="33"/>
    </location>
</feature>
<gene>
    <name evidence="4" type="ORF">C2E21_7997</name>
</gene>
<dbReference type="CDD" id="cd08023">
    <property type="entry name" value="GH16_laminarinase_like"/>
    <property type="match status" value="2"/>
</dbReference>
<organism evidence="4 5">
    <name type="scientific">Chlorella sorokiniana</name>
    <name type="common">Freshwater green alga</name>
    <dbReference type="NCBI Taxonomy" id="3076"/>
    <lineage>
        <taxon>Eukaryota</taxon>
        <taxon>Viridiplantae</taxon>
        <taxon>Chlorophyta</taxon>
        <taxon>core chlorophytes</taxon>
        <taxon>Trebouxiophyceae</taxon>
        <taxon>Chlorellales</taxon>
        <taxon>Chlorellaceae</taxon>
        <taxon>Chlorella clade</taxon>
        <taxon>Chlorella</taxon>
    </lineage>
</organism>
<dbReference type="Gene3D" id="2.60.120.200">
    <property type="match status" value="2"/>
</dbReference>
<feature type="compositionally biased region" description="Low complexity" evidence="1">
    <location>
        <begin position="453"/>
        <end position="465"/>
    </location>
</feature>
<feature type="region of interest" description="Disordered" evidence="1">
    <location>
        <begin position="453"/>
        <end position="481"/>
    </location>
</feature>
<dbReference type="InterPro" id="IPR013320">
    <property type="entry name" value="ConA-like_dom_sf"/>
</dbReference>
<dbReference type="InterPro" id="IPR050546">
    <property type="entry name" value="Glycosyl_Hydrlase_16"/>
</dbReference>
<dbReference type="Pfam" id="PF00722">
    <property type="entry name" value="Glyco_hydro_16"/>
    <property type="match status" value="2"/>
</dbReference>
<dbReference type="GO" id="GO:0005975">
    <property type="term" value="P:carbohydrate metabolic process"/>
    <property type="evidence" value="ECO:0007669"/>
    <property type="project" value="InterPro"/>
</dbReference>
<evidence type="ECO:0000256" key="1">
    <source>
        <dbReference type="SAM" id="MobiDB-lite"/>
    </source>
</evidence>
<dbReference type="PROSITE" id="PS51762">
    <property type="entry name" value="GH16_2"/>
    <property type="match status" value="2"/>
</dbReference>
<evidence type="ECO:0000313" key="5">
    <source>
        <dbReference type="Proteomes" id="UP000239899"/>
    </source>
</evidence>
<feature type="domain" description="GH16" evidence="3">
    <location>
        <begin position="464"/>
        <end position="751"/>
    </location>
</feature>
<dbReference type="OrthoDB" id="509988at2759"/>
<name>A0A2P6TG48_CHLSO</name>
<dbReference type="Proteomes" id="UP000239899">
    <property type="component" value="Unassembled WGS sequence"/>
</dbReference>
<feature type="transmembrane region" description="Helical" evidence="2">
    <location>
        <begin position="54"/>
        <end position="75"/>
    </location>
</feature>
<reference evidence="4 5" key="1">
    <citation type="journal article" date="2018" name="Plant J.">
        <title>Genome sequences of Chlorella sorokiniana UTEX 1602 and Micractinium conductrix SAG 241.80: implications to maltose excretion by a green alga.</title>
        <authorList>
            <person name="Arriola M.B."/>
            <person name="Velmurugan N."/>
            <person name="Zhang Y."/>
            <person name="Plunkett M.H."/>
            <person name="Hondzo H."/>
            <person name="Barney B.M."/>
        </authorList>
    </citation>
    <scope>NUCLEOTIDE SEQUENCE [LARGE SCALE GENOMIC DNA]</scope>
    <source>
        <strain evidence="5">UTEX 1602</strain>
    </source>
</reference>
<dbReference type="AlphaFoldDB" id="A0A2P6TG48"/>
<dbReference type="GO" id="GO:0004553">
    <property type="term" value="F:hydrolase activity, hydrolyzing O-glycosyl compounds"/>
    <property type="evidence" value="ECO:0007669"/>
    <property type="project" value="InterPro"/>
</dbReference>
<dbReference type="PANTHER" id="PTHR10963">
    <property type="entry name" value="GLYCOSYL HYDROLASE-RELATED"/>
    <property type="match status" value="1"/>
</dbReference>
<feature type="domain" description="GH16" evidence="3">
    <location>
        <begin position="90"/>
        <end position="363"/>
    </location>
</feature>
<dbReference type="EMBL" id="LHPG02000018">
    <property type="protein sequence ID" value="PRW33080.1"/>
    <property type="molecule type" value="Genomic_DNA"/>
</dbReference>
<evidence type="ECO:0000313" key="4">
    <source>
        <dbReference type="EMBL" id="PRW33080.1"/>
    </source>
</evidence>
<accession>A0A2P6TG48</accession>
<keyword evidence="2" id="KW-1133">Transmembrane helix</keyword>
<dbReference type="STRING" id="3076.A0A2P6TG48"/>
<dbReference type="SUPFAM" id="SSF49899">
    <property type="entry name" value="Concanavalin A-like lectins/glucanases"/>
    <property type="match status" value="2"/>
</dbReference>
<dbReference type="InterPro" id="IPR000757">
    <property type="entry name" value="Beta-glucanase-like"/>
</dbReference>
<protein>
    <submittedName>
        <fullName evidence="4">(1-3)-beta-glucanase</fullName>
    </submittedName>
</protein>
<evidence type="ECO:0000256" key="2">
    <source>
        <dbReference type="SAM" id="Phobius"/>
    </source>
</evidence>
<comment type="caution">
    <text evidence="4">The sequence shown here is derived from an EMBL/GenBank/DDBJ whole genome shotgun (WGS) entry which is preliminary data.</text>
</comment>
<proteinExistence type="predicted"/>
<dbReference type="PANTHER" id="PTHR10963:SF60">
    <property type="entry name" value="GRAM-NEGATIVE BACTERIA-BINDING PROTEIN 1-RELATED"/>
    <property type="match status" value="1"/>
</dbReference>